<reference evidence="2" key="3">
    <citation type="submission" date="2025-09" db="UniProtKB">
        <authorList>
            <consortium name="Ensembl"/>
        </authorList>
    </citation>
    <scope>IDENTIFICATION</scope>
</reference>
<reference evidence="2" key="1">
    <citation type="submission" date="2018-09" db="EMBL/GenBank/DDBJ databases">
        <title>Common duck and Muscovy duck high density SNP chip.</title>
        <authorList>
            <person name="Vignal A."/>
            <person name="Thebault N."/>
            <person name="Warren W.C."/>
        </authorList>
    </citation>
    <scope>NUCLEOTIDE SEQUENCE [LARGE SCALE GENOMIC DNA]</scope>
</reference>
<evidence type="ECO:0000256" key="1">
    <source>
        <dbReference type="SAM" id="MobiDB-lite"/>
    </source>
</evidence>
<proteinExistence type="predicted"/>
<protein>
    <submittedName>
        <fullName evidence="2">Guanidinoacetate N-methyltransferase</fullName>
    </submittedName>
</protein>
<sequence>MHGTALVHSTALVHVAMHGTAPVQGPSAWLQCTVQLRCTLQYTVHGPGAWHSPGACCNTWHSPIPRPQCMAHPYCMAPMQIAMHGTALMHIAIHSAWPWCMAQLYCMAPVHGTVSTSPPSHPGPPSCTWAPLARPPLSPPSPIRQPFHPKGAPARRAHSALSQPWLFKAGQAPRALSLPQHRRALGLSSRRTMSAHPAAAPIFADGEDCRQAWRGAMAAYDAPDAHLEILGKPVMERWETPYMHSLAAVAASRGGRVLEVGFGMAIAATKVEEFDIEEHWIVECNEGVFRRLEEWARAQPHKVVPLKGLWEDVVPTLPDGHFAGEAPRPGGTWGAQAVSPGIPQSQGAAHRCLWVPGARGANLNRGKSRNSSFFPTFPGQESCTTPTRCQQRPGTRISSPSSRYRSGHSPWGESRGAEPRASHPPCAAGPCLPPAAARRGPHLLQPHLLGRAAEDQVHRHREDV</sequence>
<evidence type="ECO:0000313" key="2">
    <source>
        <dbReference type="Ensembl" id="ENSCMMP00000017637.1"/>
    </source>
</evidence>
<dbReference type="GO" id="GO:0005634">
    <property type="term" value="C:nucleus"/>
    <property type="evidence" value="ECO:0007669"/>
    <property type="project" value="TreeGrafter"/>
</dbReference>
<feature type="region of interest" description="Disordered" evidence="1">
    <location>
        <begin position="364"/>
        <end position="464"/>
    </location>
</feature>
<dbReference type="GO" id="GO:0006601">
    <property type="term" value="P:creatine biosynthetic process"/>
    <property type="evidence" value="ECO:0007669"/>
    <property type="project" value="TreeGrafter"/>
</dbReference>
<feature type="compositionally biased region" description="Low complexity" evidence="1">
    <location>
        <begin position="396"/>
        <end position="409"/>
    </location>
</feature>
<keyword evidence="3" id="KW-1185">Reference proteome</keyword>
<dbReference type="CDD" id="cd02440">
    <property type="entry name" value="AdoMet_MTases"/>
    <property type="match status" value="1"/>
</dbReference>
<dbReference type="Gene3D" id="3.40.50.150">
    <property type="entry name" value="Vaccinia Virus protein VP39"/>
    <property type="match status" value="1"/>
</dbReference>
<feature type="compositionally biased region" description="Low complexity" evidence="1">
    <location>
        <begin position="424"/>
        <end position="438"/>
    </location>
</feature>
<dbReference type="PANTHER" id="PTHR32379:SF1">
    <property type="entry name" value="GUANIDINOACETATE N-METHYLTRANSFERASE"/>
    <property type="match status" value="1"/>
</dbReference>
<reference evidence="2" key="2">
    <citation type="submission" date="2025-08" db="UniProtKB">
        <authorList>
            <consortium name="Ensembl"/>
        </authorList>
    </citation>
    <scope>IDENTIFICATION</scope>
</reference>
<dbReference type="Ensembl" id="ENSCMMT00000019383.1">
    <property type="protein sequence ID" value="ENSCMMP00000017637.1"/>
    <property type="gene ID" value="ENSCMMG00000011193.1"/>
</dbReference>
<dbReference type="Proteomes" id="UP000694556">
    <property type="component" value="Chromosome 29"/>
</dbReference>
<dbReference type="GO" id="GO:0005737">
    <property type="term" value="C:cytoplasm"/>
    <property type="evidence" value="ECO:0007669"/>
    <property type="project" value="TreeGrafter"/>
</dbReference>
<dbReference type="PANTHER" id="PTHR32379">
    <property type="entry name" value="GUANIDINOACETATE N-METHYLTRANSFERASE"/>
    <property type="match status" value="1"/>
</dbReference>
<evidence type="ECO:0000313" key="3">
    <source>
        <dbReference type="Proteomes" id="UP000694556"/>
    </source>
</evidence>
<organism evidence="2 3">
    <name type="scientific">Cairina moschata</name>
    <name type="common">Muscovy duck</name>
    <dbReference type="NCBI Taxonomy" id="8855"/>
    <lineage>
        <taxon>Eukaryota</taxon>
        <taxon>Metazoa</taxon>
        <taxon>Chordata</taxon>
        <taxon>Craniata</taxon>
        <taxon>Vertebrata</taxon>
        <taxon>Euteleostomi</taxon>
        <taxon>Archelosauria</taxon>
        <taxon>Archosauria</taxon>
        <taxon>Dinosauria</taxon>
        <taxon>Saurischia</taxon>
        <taxon>Theropoda</taxon>
        <taxon>Coelurosauria</taxon>
        <taxon>Aves</taxon>
        <taxon>Neognathae</taxon>
        <taxon>Galloanserae</taxon>
        <taxon>Anseriformes</taxon>
        <taxon>Anatidae</taxon>
        <taxon>Anatinae</taxon>
        <taxon>Cairina</taxon>
    </lineage>
</organism>
<name>A0A8C3C8L6_CAIMO</name>
<dbReference type="GO" id="GO:0030731">
    <property type="term" value="F:guanidinoacetate N-methyltransferase activity"/>
    <property type="evidence" value="ECO:0007669"/>
    <property type="project" value="TreeGrafter"/>
</dbReference>
<dbReference type="AlphaFoldDB" id="A0A8C3C8L6"/>
<dbReference type="InterPro" id="IPR051038">
    <property type="entry name" value="RMT2/GAMT_Mtase"/>
</dbReference>
<feature type="compositionally biased region" description="Basic and acidic residues" evidence="1">
    <location>
        <begin position="452"/>
        <end position="464"/>
    </location>
</feature>
<dbReference type="InterPro" id="IPR029063">
    <property type="entry name" value="SAM-dependent_MTases_sf"/>
</dbReference>
<dbReference type="SUPFAM" id="SSF53335">
    <property type="entry name" value="S-adenosyl-L-methionine-dependent methyltransferases"/>
    <property type="match status" value="1"/>
</dbReference>
<accession>A0A8C3C8L6</accession>
<feature type="compositionally biased region" description="Polar residues" evidence="1">
    <location>
        <begin position="369"/>
        <end position="393"/>
    </location>
</feature>